<dbReference type="EMBL" id="KI913963">
    <property type="protein sequence ID" value="ETW01005.1"/>
    <property type="molecule type" value="Genomic_DNA"/>
</dbReference>
<sequence length="69" mass="7849">MSSKTMVPTETTSKMSGAFIFIFADKGYQGLLEHVRAVIPTKAKPRQHLSLDDERRNKRIASDRIMVEI</sequence>
<dbReference type="GO" id="GO:0046872">
    <property type="term" value="F:metal ion binding"/>
    <property type="evidence" value="ECO:0007669"/>
    <property type="project" value="UniProtKB-KW"/>
</dbReference>
<protein>
    <recommendedName>
        <fullName evidence="3">DDE Tnp4 domain-containing protein</fullName>
    </recommendedName>
</protein>
<proteinExistence type="predicted"/>
<evidence type="ECO:0000256" key="2">
    <source>
        <dbReference type="ARBA" id="ARBA00022723"/>
    </source>
</evidence>
<dbReference type="GeneID" id="20083691"/>
<comment type="cofactor">
    <cofactor evidence="1">
        <name>a divalent metal cation</name>
        <dbReference type="ChEBI" id="CHEBI:60240"/>
    </cofactor>
</comment>
<accession>A0A024U461</accession>
<gene>
    <name evidence="4" type="ORF">H310_06641</name>
</gene>
<evidence type="ECO:0000256" key="1">
    <source>
        <dbReference type="ARBA" id="ARBA00001968"/>
    </source>
</evidence>
<keyword evidence="2" id="KW-0479">Metal-binding</keyword>
<evidence type="ECO:0000259" key="3">
    <source>
        <dbReference type="Pfam" id="PF13359"/>
    </source>
</evidence>
<dbReference type="AlphaFoldDB" id="A0A024U461"/>
<dbReference type="RefSeq" id="XP_008870003.1">
    <property type="nucleotide sequence ID" value="XM_008871781.1"/>
</dbReference>
<feature type="domain" description="DDE Tnp4" evidence="3">
    <location>
        <begin position="20"/>
        <end position="68"/>
    </location>
</feature>
<dbReference type="OrthoDB" id="128483at2759"/>
<dbReference type="VEuPathDB" id="FungiDB:H310_06641"/>
<dbReference type="Pfam" id="PF13359">
    <property type="entry name" value="DDE_Tnp_4"/>
    <property type="match status" value="1"/>
</dbReference>
<name>A0A024U461_9STRA</name>
<evidence type="ECO:0000313" key="4">
    <source>
        <dbReference type="EMBL" id="ETW01005.1"/>
    </source>
</evidence>
<organism evidence="4">
    <name type="scientific">Aphanomyces invadans</name>
    <dbReference type="NCBI Taxonomy" id="157072"/>
    <lineage>
        <taxon>Eukaryota</taxon>
        <taxon>Sar</taxon>
        <taxon>Stramenopiles</taxon>
        <taxon>Oomycota</taxon>
        <taxon>Saprolegniomycetes</taxon>
        <taxon>Saprolegniales</taxon>
        <taxon>Verrucalvaceae</taxon>
        <taxon>Aphanomyces</taxon>
    </lineage>
</organism>
<dbReference type="InterPro" id="IPR027806">
    <property type="entry name" value="HARBI1_dom"/>
</dbReference>
<reference evidence="4" key="1">
    <citation type="submission" date="2013-12" db="EMBL/GenBank/DDBJ databases">
        <title>The Genome Sequence of Aphanomyces invadans NJM9701.</title>
        <authorList>
            <consortium name="The Broad Institute Genomics Platform"/>
            <person name="Russ C."/>
            <person name="Tyler B."/>
            <person name="van West P."/>
            <person name="Dieguez-Uribeondo J."/>
            <person name="Young S.K."/>
            <person name="Zeng Q."/>
            <person name="Gargeya S."/>
            <person name="Fitzgerald M."/>
            <person name="Abouelleil A."/>
            <person name="Alvarado L."/>
            <person name="Chapman S.B."/>
            <person name="Gainer-Dewar J."/>
            <person name="Goldberg J."/>
            <person name="Griggs A."/>
            <person name="Gujja S."/>
            <person name="Hansen M."/>
            <person name="Howarth C."/>
            <person name="Imamovic A."/>
            <person name="Ireland A."/>
            <person name="Larimer J."/>
            <person name="McCowan C."/>
            <person name="Murphy C."/>
            <person name="Pearson M."/>
            <person name="Poon T.W."/>
            <person name="Priest M."/>
            <person name="Roberts A."/>
            <person name="Saif S."/>
            <person name="Shea T."/>
            <person name="Sykes S."/>
            <person name="Wortman J."/>
            <person name="Nusbaum C."/>
            <person name="Birren B."/>
        </authorList>
    </citation>
    <scope>NUCLEOTIDE SEQUENCE [LARGE SCALE GENOMIC DNA]</scope>
    <source>
        <strain evidence="4">NJM9701</strain>
    </source>
</reference>